<evidence type="ECO:0000256" key="1">
    <source>
        <dbReference type="ARBA" id="ARBA00004442"/>
    </source>
</evidence>
<comment type="caution">
    <text evidence="9">The sequence shown here is derived from an EMBL/GenBank/DDBJ whole genome shotgun (WGS) entry which is preliminary data.</text>
</comment>
<dbReference type="GO" id="GO:0015288">
    <property type="term" value="F:porin activity"/>
    <property type="evidence" value="ECO:0007669"/>
    <property type="project" value="TreeGrafter"/>
</dbReference>
<organism evidence="9 10">
    <name type="scientific">Vibrio rumoiensis 1S-45</name>
    <dbReference type="NCBI Taxonomy" id="1188252"/>
    <lineage>
        <taxon>Bacteria</taxon>
        <taxon>Pseudomonadati</taxon>
        <taxon>Pseudomonadota</taxon>
        <taxon>Gammaproteobacteria</taxon>
        <taxon>Vibrionales</taxon>
        <taxon>Vibrionaceae</taxon>
        <taxon>Vibrio</taxon>
    </lineage>
</organism>
<accession>A0A1E5DZM3</accession>
<dbReference type="InterPro" id="IPR003423">
    <property type="entry name" value="OMP_efflux"/>
</dbReference>
<dbReference type="OrthoDB" id="9814637at2"/>
<dbReference type="Pfam" id="PF02321">
    <property type="entry name" value="OEP"/>
    <property type="match status" value="2"/>
</dbReference>
<feature type="chain" id="PRO_5009174554" evidence="8">
    <location>
        <begin position="25"/>
        <end position="436"/>
    </location>
</feature>
<protein>
    <submittedName>
        <fullName evidence="9">Agglutination protein</fullName>
    </submittedName>
</protein>
<dbReference type="STRING" id="1188252.A1QC_12445"/>
<sequence>MNKRHLSKVALLISSQFLAFTTQAESLEQVIAKTLATNPDIQSAYNEYMSRVAQGDVSEGNYLPSVDLEAGVGYEDYDNSLGTQGEFDPRYAQLSIRQLIWDGSSTYNDIQRTASEAEAQRYQLLSDAQDMALQTSEAYLKVLEAQELLTLTQANLDVHKSIVKDIQKRTDSGLSSTADLTQVEGRLARAQTNLISAQGNLTDQISNFMKLVGEYPEGLKVPDVDDDYLAVSIDDALAKAKENNPVLLVAKHDIDAAQSQYEQARGTLLPTFTVEGSQKWGDELDGSEGDTDELKVMLKMRYNLYNGGSDKAESRSAAYQVNKAKNIRDRAYRMLEESTRYAWNARELAEQQRKYLEQHVDLSAKTIIVYEKQYKLGKRTLLDLLNTENELFESRKEYISAYYNGLYANFRLLNSTGLLLDSFRVDLPQEWTESNQ</sequence>
<evidence type="ECO:0000256" key="7">
    <source>
        <dbReference type="ARBA" id="ARBA00023237"/>
    </source>
</evidence>
<dbReference type="eggNOG" id="COG1538">
    <property type="taxonomic scope" value="Bacteria"/>
</dbReference>
<keyword evidence="3" id="KW-0813">Transport</keyword>
<name>A0A1E5DZM3_9VIBR</name>
<gene>
    <name evidence="9" type="ORF">A1QC_12445</name>
</gene>
<dbReference type="InterPro" id="IPR010130">
    <property type="entry name" value="T1SS_OMP_TolC"/>
</dbReference>
<keyword evidence="6" id="KW-0472">Membrane</keyword>
<evidence type="ECO:0000256" key="3">
    <source>
        <dbReference type="ARBA" id="ARBA00022448"/>
    </source>
</evidence>
<dbReference type="AlphaFoldDB" id="A0A1E5DZM3"/>
<comment type="subcellular location">
    <subcellularLocation>
        <location evidence="1">Cell outer membrane</location>
    </subcellularLocation>
</comment>
<keyword evidence="8" id="KW-0732">Signal</keyword>
<keyword evidence="4" id="KW-1134">Transmembrane beta strand</keyword>
<evidence type="ECO:0000256" key="6">
    <source>
        <dbReference type="ARBA" id="ARBA00023136"/>
    </source>
</evidence>
<dbReference type="EMBL" id="AJYK02000095">
    <property type="protein sequence ID" value="OEF23302.1"/>
    <property type="molecule type" value="Genomic_DNA"/>
</dbReference>
<keyword evidence="10" id="KW-1185">Reference proteome</keyword>
<evidence type="ECO:0000313" key="10">
    <source>
        <dbReference type="Proteomes" id="UP000094070"/>
    </source>
</evidence>
<dbReference type="PANTHER" id="PTHR30026:SF22">
    <property type="entry name" value="OUTER MEMBRANE EFFLUX PROTEIN"/>
    <property type="match status" value="1"/>
</dbReference>
<dbReference type="PANTHER" id="PTHR30026">
    <property type="entry name" value="OUTER MEMBRANE PROTEIN TOLC"/>
    <property type="match status" value="1"/>
</dbReference>
<dbReference type="NCBIfam" id="TIGR01844">
    <property type="entry name" value="type_I_sec_TolC"/>
    <property type="match status" value="1"/>
</dbReference>
<evidence type="ECO:0000256" key="5">
    <source>
        <dbReference type="ARBA" id="ARBA00022692"/>
    </source>
</evidence>
<dbReference type="Proteomes" id="UP000094070">
    <property type="component" value="Unassembled WGS sequence"/>
</dbReference>
<dbReference type="GO" id="GO:1990281">
    <property type="term" value="C:efflux pump complex"/>
    <property type="evidence" value="ECO:0007669"/>
    <property type="project" value="TreeGrafter"/>
</dbReference>
<dbReference type="GO" id="GO:0015562">
    <property type="term" value="F:efflux transmembrane transporter activity"/>
    <property type="evidence" value="ECO:0007669"/>
    <property type="project" value="InterPro"/>
</dbReference>
<keyword evidence="5" id="KW-0812">Transmembrane</keyword>
<evidence type="ECO:0000256" key="8">
    <source>
        <dbReference type="SAM" id="SignalP"/>
    </source>
</evidence>
<feature type="signal peptide" evidence="8">
    <location>
        <begin position="1"/>
        <end position="24"/>
    </location>
</feature>
<dbReference type="RefSeq" id="WP_017026272.1">
    <property type="nucleotide sequence ID" value="NZ_AJYK02000095.1"/>
</dbReference>
<comment type="similarity">
    <text evidence="2">Belongs to the outer membrane factor (OMF) (TC 1.B.17) family.</text>
</comment>
<keyword evidence="7" id="KW-0998">Cell outer membrane</keyword>
<evidence type="ECO:0000256" key="4">
    <source>
        <dbReference type="ARBA" id="ARBA00022452"/>
    </source>
</evidence>
<evidence type="ECO:0000256" key="2">
    <source>
        <dbReference type="ARBA" id="ARBA00007613"/>
    </source>
</evidence>
<dbReference type="InterPro" id="IPR051906">
    <property type="entry name" value="TolC-like"/>
</dbReference>
<reference evidence="9 10" key="1">
    <citation type="journal article" date="2012" name="Science">
        <title>Ecological populations of bacteria act as socially cohesive units of antibiotic production and resistance.</title>
        <authorList>
            <person name="Cordero O.X."/>
            <person name="Wildschutte H."/>
            <person name="Kirkup B."/>
            <person name="Proehl S."/>
            <person name="Ngo L."/>
            <person name="Hussain F."/>
            <person name="Le Roux F."/>
            <person name="Mincer T."/>
            <person name="Polz M.F."/>
        </authorList>
    </citation>
    <scope>NUCLEOTIDE SEQUENCE [LARGE SCALE GENOMIC DNA]</scope>
    <source>
        <strain evidence="9 10">1S-45</strain>
    </source>
</reference>
<dbReference type="Gene3D" id="1.20.1600.10">
    <property type="entry name" value="Outer membrane efflux proteins (OEP)"/>
    <property type="match status" value="1"/>
</dbReference>
<evidence type="ECO:0000313" key="9">
    <source>
        <dbReference type="EMBL" id="OEF23302.1"/>
    </source>
</evidence>
<proteinExistence type="inferred from homology"/>
<dbReference type="GO" id="GO:0009279">
    <property type="term" value="C:cell outer membrane"/>
    <property type="evidence" value="ECO:0007669"/>
    <property type="project" value="UniProtKB-SubCell"/>
</dbReference>
<dbReference type="SUPFAM" id="SSF56954">
    <property type="entry name" value="Outer membrane efflux proteins (OEP)"/>
    <property type="match status" value="1"/>
</dbReference>